<sequence length="1048" mass="120421">MVSEDLIKTYPEIFNRKHYIAKNPTQQLEFLKKYPNFDGRGVIIGIIDSCIDVSLPGLQKTSTGLPKIIDCIDLTGSGFVNTSKIRLMDENNILIGLTGRKLKIPLTWKNPTGEWHLGIESIYELFDKEALEKIIETENLAKDSIVLDCIVWNNGKEWNACLDTSFIGDLKNVKVLTNFKDCHEFGTFIYDLAFCLNIRKNGNLLEIYATNAGHGSVNANICAGFYPDEPEKNGLAPGAQIISFAVADPRNYNVPISDNIVRAFHKCIEFNVNIINISVAGFPKDEFELMTKMAEKHGIIILKAVGNDGPIKSSLYEIDAKNLPTVSFFSSRGPMPKSGACGVTLLAPADGVVEMPRHYSYKTLLYAATSYSCPNAVGAISCLISGLKAKSIPITFFKLKLALINTAFLPKNGCKLSFGNGIIQIKKAFEFYVKNLNIFPIQITNITTSLIEKNMFWNKNKKQSGIILNVTDINKKIYNYVVKIVVNNNFSTENPFKFSWLLKLSENAETFIKDFSTVNENNEFSIKIDITELKQNSINYAEIIGFDSSNLLWGSLFYFPITIIIPKILTEKINETIELNSLFPFRLFVYPSKIVDSCFIKLECLEKENIVNAFIQFYSGDHLSNLYKEELEFNDTKMIKECEFPIFHNNETYEICIGIAIKKTNCIFYFLKSYARSRKNFYFAKRIQVFTMTKKFVCGYIDTWTDEISLLPGKYIVKGLFEYFDDKILQKILPFTAFLPVITLTVNLNSNEIFKTTWTNTLDEIRKCTNLKKAYIGSCLPFSSNAEKYLNNVNESDSKLWLNIIQKYYNNFETETVKKVVDLFLQKSKAKKLLQNFNKIENGLYFYEKELIKTQKSIILDILFYKTDAILNEYLKNYENIPIIFKTNFDFANFESKMKDESIFDILWSIFTYNIYPNETKKPKNNCPKLLNENGNFEQKNETINIQPNLKTKNRKNVKNVTSLFLKFAEKSDIRKTFILIKKALILGNFGTALFYLNKITTENQTISNYKIFDEIIIQILKKLGWKHLIEAHENALLDRHRNYFRMF</sequence>
<dbReference type="InterPro" id="IPR046940">
    <property type="entry name" value="TPPII_Ig-like_sf"/>
</dbReference>
<feature type="active site" description="Charge relay system" evidence="4">
    <location>
        <position position="214"/>
    </location>
</feature>
<reference evidence="8" key="1">
    <citation type="submission" date="2022-11" db="UniProtKB">
        <authorList>
            <consortium name="WormBaseParasite"/>
        </authorList>
    </citation>
    <scope>IDENTIFICATION</scope>
</reference>
<proteinExistence type="inferred from homology"/>
<evidence type="ECO:0000256" key="4">
    <source>
        <dbReference type="PROSITE-ProRule" id="PRU01240"/>
    </source>
</evidence>
<protein>
    <submittedName>
        <fullName evidence="8">Peptidase S8/S53 domain-containing protein</fullName>
    </submittedName>
</protein>
<dbReference type="PANTHER" id="PTHR43806">
    <property type="entry name" value="PEPTIDASE S8"/>
    <property type="match status" value="1"/>
</dbReference>
<comment type="similarity">
    <text evidence="1 4">Belongs to the peptidase S8 family.</text>
</comment>
<dbReference type="InterPro" id="IPR048383">
    <property type="entry name" value="TPPII_Ig-like-1"/>
</dbReference>
<evidence type="ECO:0000313" key="7">
    <source>
        <dbReference type="Proteomes" id="UP000887578"/>
    </source>
</evidence>
<dbReference type="GO" id="GO:0004252">
    <property type="term" value="F:serine-type endopeptidase activity"/>
    <property type="evidence" value="ECO:0007669"/>
    <property type="project" value="UniProtKB-UniRule"/>
</dbReference>
<keyword evidence="2 4" id="KW-0645">Protease</keyword>
<dbReference type="GO" id="GO:0006508">
    <property type="term" value="P:proteolysis"/>
    <property type="evidence" value="ECO:0007669"/>
    <property type="project" value="UniProtKB-KW"/>
</dbReference>
<dbReference type="Proteomes" id="UP000887578">
    <property type="component" value="Unplaced"/>
</dbReference>
<feature type="domain" description="Peptidase S8/S53" evidence="5">
    <location>
        <begin position="39"/>
        <end position="421"/>
    </location>
</feature>
<dbReference type="WBParaSite" id="PDA_v2.g18685.t1">
    <property type="protein sequence ID" value="PDA_v2.g18685.t1"/>
    <property type="gene ID" value="PDA_v2.g18685"/>
</dbReference>
<feature type="active site" description="Charge relay system" evidence="4">
    <location>
        <position position="48"/>
    </location>
</feature>
<dbReference type="Pfam" id="PF00082">
    <property type="entry name" value="Peptidase_S8"/>
    <property type="match status" value="1"/>
</dbReference>
<dbReference type="Gene3D" id="1.25.40.710">
    <property type="match status" value="1"/>
</dbReference>
<dbReference type="InterPro" id="IPR046939">
    <property type="entry name" value="TPPII_C_sf"/>
</dbReference>
<evidence type="ECO:0000256" key="1">
    <source>
        <dbReference type="ARBA" id="ARBA00011073"/>
    </source>
</evidence>
<name>A0A914PJW8_9BILA</name>
<dbReference type="SUPFAM" id="SSF52743">
    <property type="entry name" value="Subtilisin-like"/>
    <property type="match status" value="1"/>
</dbReference>
<evidence type="ECO:0000256" key="3">
    <source>
        <dbReference type="ARBA" id="ARBA00022825"/>
    </source>
</evidence>
<dbReference type="GO" id="GO:0005829">
    <property type="term" value="C:cytosol"/>
    <property type="evidence" value="ECO:0007669"/>
    <property type="project" value="TreeGrafter"/>
</dbReference>
<keyword evidence="7" id="KW-1185">Reference proteome</keyword>
<dbReference type="PANTHER" id="PTHR43806:SF14">
    <property type="entry name" value="TRIPEPTIDYL-PEPTIDASE 2"/>
    <property type="match status" value="1"/>
</dbReference>
<evidence type="ECO:0000259" key="6">
    <source>
        <dbReference type="Pfam" id="PF21223"/>
    </source>
</evidence>
<evidence type="ECO:0000259" key="5">
    <source>
        <dbReference type="Pfam" id="PF00082"/>
    </source>
</evidence>
<keyword evidence="3 4" id="KW-0720">Serine protease</keyword>
<dbReference type="InterPro" id="IPR050131">
    <property type="entry name" value="Peptidase_S8_subtilisin-like"/>
</dbReference>
<dbReference type="Gene3D" id="2.20.25.690">
    <property type="match status" value="1"/>
</dbReference>
<dbReference type="Gene3D" id="2.60.40.3170">
    <property type="match status" value="1"/>
</dbReference>
<organism evidence="7 8">
    <name type="scientific">Panagrolaimus davidi</name>
    <dbReference type="NCBI Taxonomy" id="227884"/>
    <lineage>
        <taxon>Eukaryota</taxon>
        <taxon>Metazoa</taxon>
        <taxon>Ecdysozoa</taxon>
        <taxon>Nematoda</taxon>
        <taxon>Chromadorea</taxon>
        <taxon>Rhabditida</taxon>
        <taxon>Tylenchina</taxon>
        <taxon>Panagrolaimomorpha</taxon>
        <taxon>Panagrolaimoidea</taxon>
        <taxon>Panagrolaimidae</taxon>
        <taxon>Panagrolaimus</taxon>
    </lineage>
</organism>
<accession>A0A914PJW8</accession>
<dbReference type="Pfam" id="PF21223">
    <property type="entry name" value="TPPII_Ig-like-1"/>
    <property type="match status" value="1"/>
</dbReference>
<dbReference type="InterPro" id="IPR036852">
    <property type="entry name" value="Peptidase_S8/S53_dom_sf"/>
</dbReference>
<evidence type="ECO:0000256" key="2">
    <source>
        <dbReference type="ARBA" id="ARBA00022670"/>
    </source>
</evidence>
<dbReference type="InterPro" id="IPR000209">
    <property type="entry name" value="Peptidase_S8/S53_dom"/>
</dbReference>
<dbReference type="AlphaFoldDB" id="A0A914PJW8"/>
<feature type="domain" description="Tripeptidyl-peptidase II first Ig-like" evidence="6">
    <location>
        <begin position="461"/>
        <end position="564"/>
    </location>
</feature>
<keyword evidence="4" id="KW-0378">Hydrolase</keyword>
<dbReference type="GO" id="GO:0008240">
    <property type="term" value="F:tripeptidyl-peptidase activity"/>
    <property type="evidence" value="ECO:0007669"/>
    <property type="project" value="TreeGrafter"/>
</dbReference>
<evidence type="ECO:0000313" key="8">
    <source>
        <dbReference type="WBParaSite" id="PDA_v2.g18685.t1"/>
    </source>
</evidence>
<dbReference type="PROSITE" id="PS51892">
    <property type="entry name" value="SUBTILASE"/>
    <property type="match status" value="1"/>
</dbReference>
<dbReference type="Gene3D" id="3.40.50.200">
    <property type="entry name" value="Peptidase S8/S53 domain"/>
    <property type="match status" value="1"/>
</dbReference>
<feature type="active site" description="Charge relay system" evidence="4">
    <location>
        <position position="370"/>
    </location>
</feature>